<dbReference type="PROSITE" id="PS51078">
    <property type="entry name" value="ICLR_ED"/>
    <property type="match status" value="1"/>
</dbReference>
<dbReference type="SUPFAM" id="SSF55781">
    <property type="entry name" value="GAF domain-like"/>
    <property type="match status" value="1"/>
</dbReference>
<dbReference type="InterPro" id="IPR050707">
    <property type="entry name" value="HTH_MetabolicPath_Reg"/>
</dbReference>
<evidence type="ECO:0000256" key="3">
    <source>
        <dbReference type="ARBA" id="ARBA00023163"/>
    </source>
</evidence>
<evidence type="ECO:0000256" key="2">
    <source>
        <dbReference type="ARBA" id="ARBA00023125"/>
    </source>
</evidence>
<dbReference type="InterPro" id="IPR014757">
    <property type="entry name" value="Tscrpt_reg_IclR_C"/>
</dbReference>
<dbReference type="OrthoDB" id="9807558at2"/>
<evidence type="ECO:0000313" key="7">
    <source>
        <dbReference type="Proteomes" id="UP000027746"/>
    </source>
</evidence>
<dbReference type="InterPro" id="IPR005471">
    <property type="entry name" value="Tscrpt_reg_IclR_N"/>
</dbReference>
<dbReference type="PROSITE" id="PS51077">
    <property type="entry name" value="HTH_ICLR"/>
    <property type="match status" value="1"/>
</dbReference>
<name>A0A073JEP9_9RHOB</name>
<dbReference type="Gene3D" id="3.30.450.40">
    <property type="match status" value="1"/>
</dbReference>
<keyword evidence="1" id="KW-0805">Transcription regulation</keyword>
<keyword evidence="7" id="KW-1185">Reference proteome</keyword>
<dbReference type="Pfam" id="PF09339">
    <property type="entry name" value="HTH_IclR"/>
    <property type="match status" value="1"/>
</dbReference>
<gene>
    <name evidence="6" type="ORF">SUH3_18240</name>
</gene>
<dbReference type="GO" id="GO:0045892">
    <property type="term" value="P:negative regulation of DNA-templated transcription"/>
    <property type="evidence" value="ECO:0007669"/>
    <property type="project" value="TreeGrafter"/>
</dbReference>
<keyword evidence="2" id="KW-0238">DNA-binding</keyword>
<dbReference type="RefSeq" id="WP_037925354.1">
    <property type="nucleotide sequence ID" value="NZ_CP054599.1"/>
</dbReference>
<dbReference type="PANTHER" id="PTHR30136">
    <property type="entry name" value="HELIX-TURN-HELIX TRANSCRIPTIONAL REGULATOR, ICLR FAMILY"/>
    <property type="match status" value="1"/>
</dbReference>
<accession>A0A073JEP9</accession>
<comment type="caution">
    <text evidence="6">The sequence shown here is derived from an EMBL/GenBank/DDBJ whole genome shotgun (WGS) entry which is preliminary data.</text>
</comment>
<reference evidence="6 7" key="1">
    <citation type="submission" date="2014-01" db="EMBL/GenBank/DDBJ databases">
        <title>Sulfitobacter sp. H3 (MCCC 1A00686) Genome Sequencing.</title>
        <authorList>
            <person name="Lai Q."/>
            <person name="Hong Z."/>
        </authorList>
    </citation>
    <scope>NUCLEOTIDE SEQUENCE [LARGE SCALE GENOMIC DNA]</scope>
    <source>
        <strain evidence="6 7">H3</strain>
    </source>
</reference>
<dbReference type="InterPro" id="IPR029016">
    <property type="entry name" value="GAF-like_dom_sf"/>
</dbReference>
<dbReference type="AlphaFoldDB" id="A0A073JEP9"/>
<dbReference type="GeneID" id="68870979"/>
<dbReference type="InterPro" id="IPR036390">
    <property type="entry name" value="WH_DNA-bd_sf"/>
</dbReference>
<feature type="domain" description="HTH iclR-type" evidence="4">
    <location>
        <begin position="13"/>
        <end position="76"/>
    </location>
</feature>
<dbReference type="SMART" id="SM00346">
    <property type="entry name" value="HTH_ICLR"/>
    <property type="match status" value="1"/>
</dbReference>
<keyword evidence="3" id="KW-0804">Transcription</keyword>
<dbReference type="GO" id="GO:0003677">
    <property type="term" value="F:DNA binding"/>
    <property type="evidence" value="ECO:0007669"/>
    <property type="project" value="UniProtKB-KW"/>
</dbReference>
<dbReference type="Proteomes" id="UP000027746">
    <property type="component" value="Unassembled WGS sequence"/>
</dbReference>
<evidence type="ECO:0000259" key="5">
    <source>
        <dbReference type="PROSITE" id="PS51078"/>
    </source>
</evidence>
<dbReference type="SUPFAM" id="SSF46785">
    <property type="entry name" value="Winged helix' DNA-binding domain"/>
    <property type="match status" value="1"/>
</dbReference>
<feature type="domain" description="IclR-ED" evidence="5">
    <location>
        <begin position="77"/>
        <end position="261"/>
    </location>
</feature>
<dbReference type="Gene3D" id="1.10.10.10">
    <property type="entry name" value="Winged helix-like DNA-binding domain superfamily/Winged helix DNA-binding domain"/>
    <property type="match status" value="1"/>
</dbReference>
<dbReference type="EMBL" id="JAMD01000004">
    <property type="protein sequence ID" value="KEJ96202.1"/>
    <property type="molecule type" value="Genomic_DNA"/>
</dbReference>
<sequence length="288" mass="30469">MTEQKSVGDTSGAQSVDRALALLSLIGRHTVDGIGLAAIVEESRLNRPTARRLLLALMRARMVEQDAGSRRYALGEETYVLGVLAAQRFNLMDVAQDSLSDLAKQSGDTAFLSVRRDAFSVCIHKEEGAFPIRTHALQVGYRHPLGVGAGSLAMLAALSDEDCAEALARNAVQLERDFPDCAPDRLKPLIADTRARGYSVNPGLVLKNSWAVGVALHQPGGRVVGALSIAAIDSRMDPARQAELGAALTREAARIEARLAKAFALPDAKETAALRRSAPLGGGAAAAQ</sequence>
<dbReference type="PANTHER" id="PTHR30136:SF39">
    <property type="entry name" value="TRANSCRIPTIONAL REGULATORY PROTEIN"/>
    <property type="match status" value="1"/>
</dbReference>
<dbReference type="Pfam" id="PF01614">
    <property type="entry name" value="IclR_C"/>
    <property type="match status" value="1"/>
</dbReference>
<dbReference type="GO" id="GO:0003700">
    <property type="term" value="F:DNA-binding transcription factor activity"/>
    <property type="evidence" value="ECO:0007669"/>
    <property type="project" value="TreeGrafter"/>
</dbReference>
<dbReference type="InterPro" id="IPR036388">
    <property type="entry name" value="WH-like_DNA-bd_sf"/>
</dbReference>
<protein>
    <submittedName>
        <fullName evidence="6">Transcriptional regulator</fullName>
    </submittedName>
</protein>
<evidence type="ECO:0000256" key="1">
    <source>
        <dbReference type="ARBA" id="ARBA00023015"/>
    </source>
</evidence>
<organism evidence="6 7">
    <name type="scientific">Pseudosulfitobacter pseudonitzschiae</name>
    <dbReference type="NCBI Taxonomy" id="1402135"/>
    <lineage>
        <taxon>Bacteria</taxon>
        <taxon>Pseudomonadati</taxon>
        <taxon>Pseudomonadota</taxon>
        <taxon>Alphaproteobacteria</taxon>
        <taxon>Rhodobacterales</taxon>
        <taxon>Roseobacteraceae</taxon>
        <taxon>Pseudosulfitobacter</taxon>
    </lineage>
</organism>
<evidence type="ECO:0000259" key="4">
    <source>
        <dbReference type="PROSITE" id="PS51077"/>
    </source>
</evidence>
<proteinExistence type="predicted"/>
<evidence type="ECO:0000313" key="6">
    <source>
        <dbReference type="EMBL" id="KEJ96202.1"/>
    </source>
</evidence>